<dbReference type="InterPro" id="IPR041664">
    <property type="entry name" value="AAA_16"/>
</dbReference>
<dbReference type="PANTHER" id="PTHR43642:SF1">
    <property type="entry name" value="HYBRID SIGNAL TRANSDUCTION HISTIDINE KINASE G"/>
    <property type="match status" value="1"/>
</dbReference>
<dbReference type="Pfam" id="PF07228">
    <property type="entry name" value="SpoIIE"/>
    <property type="match status" value="1"/>
</dbReference>
<dbReference type="InterPro" id="IPR008266">
    <property type="entry name" value="Tyr_kinase_AS"/>
</dbReference>
<dbReference type="Proteomes" id="UP000004095">
    <property type="component" value="Unassembled WGS sequence"/>
</dbReference>
<dbReference type="Gene3D" id="3.40.50.300">
    <property type="entry name" value="P-loop containing nucleotide triphosphate hydrolases"/>
    <property type="match status" value="1"/>
</dbReference>
<gene>
    <name evidence="2" type="ORF">M23134_02817</name>
</gene>
<dbReference type="Pfam" id="PF01590">
    <property type="entry name" value="GAF"/>
    <property type="match status" value="1"/>
</dbReference>
<dbReference type="eggNOG" id="COG2208">
    <property type="taxonomic scope" value="Bacteria"/>
</dbReference>
<dbReference type="PROSITE" id="PS00109">
    <property type="entry name" value="PROTEIN_KINASE_TYR"/>
    <property type="match status" value="1"/>
</dbReference>
<dbReference type="InterPro" id="IPR011990">
    <property type="entry name" value="TPR-like_helical_dom_sf"/>
</dbReference>
<dbReference type="InterPro" id="IPR011009">
    <property type="entry name" value="Kinase-like_dom_sf"/>
</dbReference>
<evidence type="ECO:0000313" key="3">
    <source>
        <dbReference type="Proteomes" id="UP000004095"/>
    </source>
</evidence>
<dbReference type="Gene3D" id="3.30.450.40">
    <property type="match status" value="1"/>
</dbReference>
<dbReference type="eggNOG" id="COG0515">
    <property type="taxonomic scope" value="Bacteria"/>
</dbReference>
<dbReference type="InterPro" id="IPR000719">
    <property type="entry name" value="Prot_kinase_dom"/>
</dbReference>
<dbReference type="PANTHER" id="PTHR43642">
    <property type="entry name" value="HYBRID SIGNAL TRANSDUCTION HISTIDINE KINASE G"/>
    <property type="match status" value="1"/>
</dbReference>
<dbReference type="Pfam" id="PF13191">
    <property type="entry name" value="AAA_16"/>
    <property type="match status" value="1"/>
</dbReference>
<dbReference type="SMART" id="SM00065">
    <property type="entry name" value="GAF"/>
    <property type="match status" value="1"/>
</dbReference>
<feature type="domain" description="Protein kinase" evidence="1">
    <location>
        <begin position="1"/>
        <end position="264"/>
    </location>
</feature>
<dbReference type="Gene3D" id="1.10.510.10">
    <property type="entry name" value="Transferase(Phosphotransferase) domain 1"/>
    <property type="match status" value="1"/>
</dbReference>
<accession>A1ZPR5</accession>
<dbReference type="SMART" id="SM00331">
    <property type="entry name" value="PP2C_SIG"/>
    <property type="match status" value="1"/>
</dbReference>
<dbReference type="InterPro" id="IPR036457">
    <property type="entry name" value="PPM-type-like_dom_sf"/>
</dbReference>
<dbReference type="RefSeq" id="WP_002699201.1">
    <property type="nucleotide sequence ID" value="NZ_AAWS01000022.1"/>
</dbReference>
<evidence type="ECO:0000259" key="1">
    <source>
        <dbReference type="PROSITE" id="PS50011"/>
    </source>
</evidence>
<dbReference type="SUPFAM" id="SSF55781">
    <property type="entry name" value="GAF domain-like"/>
    <property type="match status" value="1"/>
</dbReference>
<keyword evidence="2" id="KW-0808">Transferase</keyword>
<keyword evidence="3" id="KW-1185">Reference proteome</keyword>
<dbReference type="PROSITE" id="PS50011">
    <property type="entry name" value="PROTEIN_KINASE_DOM"/>
    <property type="match status" value="1"/>
</dbReference>
<dbReference type="GO" id="GO:0004672">
    <property type="term" value="F:protein kinase activity"/>
    <property type="evidence" value="ECO:0007669"/>
    <property type="project" value="InterPro"/>
</dbReference>
<sequence length="1762" mass="200475">MKLIYEGNKSLIYLREQGDLSPVAIKTLKEEFLTPPQITRLYNEYEILKSLNIKGVLRAHDKDALAGKPSFAMNYFNGSKITSMAPLTTETLSDFLDIAIGVSHTLGKIHEQYVIHKDISPANILVNPVTRETRIIDFGISSRINYNQQYIGNPDQLEGTLAYVSPEQTGRMNRVVDYRTDLYSLGVTFYETLTGRLPFETKNSLELVHCHIAQIAEPPHLLNPEIPVVLSDIVMKLMQKNAENRYQSAYILETDLQKCRTQWVNTGKVEAFDIAQQNFSRLFQIPGKLYGRSHEEQLLIEAVERIGSGATELMLVTGYSGVGKSALINQVHKLLIENQGYFISGKYDQFQRNIPYYAIHQALKSFIRQLLTESAQVLDQWRQNILAVIGTNGQVLIDVLPSLELIIGQQPPLPALGAAESQHRFQMVFQQFLRVISRQEHPLVMFIDDLHWADLASLNLLKVLMEDVENQYLLVIGAYRDNEVYEQHPLFMALEDIAQTDAVVSRITLQNLSKKDVRQLISDTLHSTPEATESLTELVYSKTLGNAFFVRQFLTSLYEEKLLWFNAEDADEVWGWDIAQIEAKNITDNVVDLMAGKIQRLLPETRHILRLAASIGDHFSLHTLSLIYKKLPTQTLQDLWSAIAEGLILPLDNHYNLLLNGELDNEDAQKINCQFRFLHDRVQQAAYSLIEDEEKKRIHYEIGQLLLKNLAEEALEEHIFDVVGHLNLSTDVLPDGNEKIALAKLNLFAAQKAKEATAYQTAVDYLAVALELLPQNAWQNVYRLTCDIHLEKAECEYLNTNFDAAFALHTYIVENTDEPLDLAKIYETMILLYTNLGNMTEAVMYCRQVVGILDEPIPDSPAKLMVKVQQKLRFIQEFLQDKSIEALGSLPSMEDQEKLALMNILVKSVLPAYQTDQRLVALVITTMVETSFKYGNTPFAAYGYAMFAILQGAMLHDYPASFRFGQTAMELANQPNAMTMKGAVHFVFGNFVSHWGQPLQRSLEVFKEGFQRSLEGGDHIHTGYSASRYLMYSLLHGHPLDQVHNEANNYTDFLRKKADYTCREMSIAIRQMVRCMQGKTPETASFDSKGFEEAAFVKAFEANLFSLSHFYLLKIMTYYLLGKPQKAQELLPIADEVMPGSTGSYVEPVYNFYHSMTTLAMLAQTDQSQKEIALARVKINQQQMKVWADSCPENYQHLYLLVTAEQIRVTSNGFDALDFYLEAIEQAKEQKFTHLEALANELLAVFWYDKNKLRYAKSHLKQAYRGYKKWGGRAKLAWLRARYGDEVLPKEAFRSRGNLRGKAATPNHDTHQATKDTASALDLASIMKASQTLAEEVRINHLISKMLQIVIENAGAQKGVLINVENDQLKVVGEGDSKEIKMLETPEPLEESLKVPQSIINYISRTQKYLVLDDASQIEEFSRDEYIQQHHPKSVLCFSVSRKETLICVFYLENNLTNQAFSDDRIRLLKMLSTQMAISIENALLYDNLEQKVVERTNDLNNALTDVKVTNMKIMDSIRYAKHIQTAILPSGKDLGECFQDHFVLFVPKDVVSGDFYWLSKVDGYTFIVVLDCTGHGVPGAFMSMVGNTLLNEIINEKRIFEPSDIMNALHLGVEKALRQRETDNSDGMDLCLCRLEPQDTSTILIFSGAKRPLFYVTNGQFGEIKGDRKSIAGWRGGDVKHFTQHQLVLKENDLLYLSTDGYADTPNPRRRSFGKRRLIQLLESIHPETMENQKRLLEQNLETHQDGVEQRDDITIMGLKM</sequence>
<dbReference type="Pfam" id="PF00069">
    <property type="entry name" value="Pkinase"/>
    <property type="match status" value="1"/>
</dbReference>
<evidence type="ECO:0000313" key="2">
    <source>
        <dbReference type="EMBL" id="EAY27570.1"/>
    </source>
</evidence>
<dbReference type="InterPro" id="IPR027417">
    <property type="entry name" value="P-loop_NTPase"/>
</dbReference>
<keyword evidence="2" id="KW-0418">Kinase</keyword>
<dbReference type="GO" id="GO:0005524">
    <property type="term" value="F:ATP binding"/>
    <property type="evidence" value="ECO:0007669"/>
    <property type="project" value="InterPro"/>
</dbReference>
<dbReference type="InterPro" id="IPR029016">
    <property type="entry name" value="GAF-like_dom_sf"/>
</dbReference>
<name>A1ZPR5_MICM2</name>
<dbReference type="InterPro" id="IPR053159">
    <property type="entry name" value="Hybrid_Histidine_Kinase"/>
</dbReference>
<dbReference type="eggNOG" id="COG3899">
    <property type="taxonomic scope" value="Bacteria"/>
</dbReference>
<dbReference type="Gene3D" id="3.60.40.10">
    <property type="entry name" value="PPM-type phosphatase domain"/>
    <property type="match status" value="1"/>
</dbReference>
<dbReference type="InterPro" id="IPR001932">
    <property type="entry name" value="PPM-type_phosphatase-like_dom"/>
</dbReference>
<comment type="caution">
    <text evidence="2">The sequence shown here is derived from an EMBL/GenBank/DDBJ whole genome shotgun (WGS) entry which is preliminary data.</text>
</comment>
<dbReference type="CDD" id="cd14014">
    <property type="entry name" value="STKc_PknB_like"/>
    <property type="match status" value="1"/>
</dbReference>
<protein>
    <submittedName>
        <fullName evidence="2">Serine/threonine kinase with GAF domain</fullName>
    </submittedName>
</protein>
<dbReference type="EMBL" id="AAWS01000022">
    <property type="protein sequence ID" value="EAY27570.1"/>
    <property type="molecule type" value="Genomic_DNA"/>
</dbReference>
<dbReference type="SUPFAM" id="SSF48452">
    <property type="entry name" value="TPR-like"/>
    <property type="match status" value="1"/>
</dbReference>
<dbReference type="SUPFAM" id="SSF56112">
    <property type="entry name" value="Protein kinase-like (PK-like)"/>
    <property type="match status" value="1"/>
</dbReference>
<organism evidence="2 3">
    <name type="scientific">Microscilla marina ATCC 23134</name>
    <dbReference type="NCBI Taxonomy" id="313606"/>
    <lineage>
        <taxon>Bacteria</taxon>
        <taxon>Pseudomonadati</taxon>
        <taxon>Bacteroidota</taxon>
        <taxon>Cytophagia</taxon>
        <taxon>Cytophagales</taxon>
        <taxon>Microscillaceae</taxon>
        <taxon>Microscilla</taxon>
    </lineage>
</organism>
<dbReference type="SMART" id="SM00220">
    <property type="entry name" value="S_TKc"/>
    <property type="match status" value="1"/>
</dbReference>
<dbReference type="InterPro" id="IPR003018">
    <property type="entry name" value="GAF"/>
</dbReference>
<reference evidence="2 3" key="1">
    <citation type="submission" date="2007-01" db="EMBL/GenBank/DDBJ databases">
        <authorList>
            <person name="Haygood M."/>
            <person name="Podell S."/>
            <person name="Anderson C."/>
            <person name="Hopkinson B."/>
            <person name="Roe K."/>
            <person name="Barbeau K."/>
            <person name="Gaasterland T."/>
            <person name="Ferriera S."/>
            <person name="Johnson J."/>
            <person name="Kravitz S."/>
            <person name="Beeson K."/>
            <person name="Sutton G."/>
            <person name="Rogers Y.-H."/>
            <person name="Friedman R."/>
            <person name="Frazier M."/>
            <person name="Venter J.C."/>
        </authorList>
    </citation>
    <scope>NUCLEOTIDE SEQUENCE [LARGE SCALE GENOMIC DNA]</scope>
    <source>
        <strain evidence="2 3">ATCC 23134</strain>
    </source>
</reference>
<proteinExistence type="predicted"/>
<dbReference type="SUPFAM" id="SSF52540">
    <property type="entry name" value="P-loop containing nucleoside triphosphate hydrolases"/>
    <property type="match status" value="1"/>
</dbReference>